<name>A0A1H6DX22_9ACTN</name>
<dbReference type="AlphaFoldDB" id="A0A1H6DX22"/>
<evidence type="ECO:0000313" key="1">
    <source>
        <dbReference type="EMBL" id="SEG89818.1"/>
    </source>
</evidence>
<reference evidence="2" key="1">
    <citation type="submission" date="2016-10" db="EMBL/GenBank/DDBJ databases">
        <authorList>
            <person name="Varghese N."/>
            <person name="Submissions S."/>
        </authorList>
    </citation>
    <scope>NUCLEOTIDE SEQUENCE [LARGE SCALE GENOMIC DNA]</scope>
    <source>
        <strain evidence="2">DSM 43163</strain>
    </source>
</reference>
<dbReference type="EMBL" id="FNVO01000024">
    <property type="protein sequence ID" value="SEG89818.1"/>
    <property type="molecule type" value="Genomic_DNA"/>
</dbReference>
<keyword evidence="2" id="KW-1185">Reference proteome</keyword>
<protein>
    <submittedName>
        <fullName evidence="1">Uncharacterized protein</fullName>
    </submittedName>
</protein>
<organism evidence="1 2">
    <name type="scientific">Thermomonospora echinospora</name>
    <dbReference type="NCBI Taxonomy" id="1992"/>
    <lineage>
        <taxon>Bacteria</taxon>
        <taxon>Bacillati</taxon>
        <taxon>Actinomycetota</taxon>
        <taxon>Actinomycetes</taxon>
        <taxon>Streptosporangiales</taxon>
        <taxon>Thermomonosporaceae</taxon>
        <taxon>Thermomonospora</taxon>
    </lineage>
</organism>
<gene>
    <name evidence="1" type="ORF">SAMN04489712_12476</name>
</gene>
<dbReference type="RefSeq" id="WP_235018311.1">
    <property type="nucleotide sequence ID" value="NZ_FNVO01000024.1"/>
</dbReference>
<evidence type="ECO:0000313" key="2">
    <source>
        <dbReference type="Proteomes" id="UP000236723"/>
    </source>
</evidence>
<proteinExistence type="predicted"/>
<dbReference type="Proteomes" id="UP000236723">
    <property type="component" value="Unassembled WGS sequence"/>
</dbReference>
<sequence>MSREAVDHALKTLREDRDRISANLLDLENHHGYRLLKGARLAGPTRRRWDDVTARLTLLWRLFDAYQRILDEAGQVRDRQTRPGEATLRELTALLSGPSVELPLDEVPLERRTLLGPTSERLTLAEAVGRMTAAYDEAIGLISAVDAAWETLLGPLDAAEEEWREAARLARSLAAGRDAELDRIGRELAAAGQLVRTDPLALVRDGRADTARLDAVRADLAKVRDVLVEAVRVREEYDRRVGGIESALTRLGEVLAQARDAYRTVQVKIASPGVDEPADPTPVLRERLAALAGLRDAGRWPELAGRVAALEGAVAAALEQAERSRRLIGGLLERRDELRGRLDAYRVKAARLGFAEHDELTRLQEQARELLWTAPCDLQRSTVVLAQYQRVLRSLETGTD</sequence>
<accession>A0A1H6DX22</accession>